<evidence type="ECO:0000256" key="4">
    <source>
        <dbReference type="ARBA" id="ARBA00023027"/>
    </source>
</evidence>
<dbReference type="PANTHER" id="PTHR43818:SF1">
    <property type="entry name" value="GLYCOSYL HYDROLASE FAMILY 109 PROTEIN"/>
    <property type="match status" value="1"/>
</dbReference>
<dbReference type="Proteomes" id="UP001163821">
    <property type="component" value="Unassembled WGS sequence"/>
</dbReference>
<evidence type="ECO:0000313" key="9">
    <source>
        <dbReference type="Proteomes" id="UP001163821"/>
    </source>
</evidence>
<dbReference type="Pfam" id="PF01408">
    <property type="entry name" value="GFO_IDH_MocA"/>
    <property type="match status" value="1"/>
</dbReference>
<organism evidence="8 9">
    <name type="scientific">Gaoshiqia sediminis</name>
    <dbReference type="NCBI Taxonomy" id="2986998"/>
    <lineage>
        <taxon>Bacteria</taxon>
        <taxon>Pseudomonadati</taxon>
        <taxon>Bacteroidota</taxon>
        <taxon>Bacteroidia</taxon>
        <taxon>Marinilabiliales</taxon>
        <taxon>Prolixibacteraceae</taxon>
        <taxon>Gaoshiqia</taxon>
    </lineage>
</organism>
<dbReference type="NCBIfam" id="TIGR01409">
    <property type="entry name" value="TAT_signal_seq"/>
    <property type="match status" value="1"/>
</dbReference>
<dbReference type="PANTHER" id="PTHR43818">
    <property type="entry name" value="BCDNA.GH03377"/>
    <property type="match status" value="1"/>
</dbReference>
<comment type="cofactor">
    <cofactor evidence="1">
        <name>NAD(+)</name>
        <dbReference type="ChEBI" id="CHEBI:57540"/>
    </cofactor>
</comment>
<dbReference type="Gene3D" id="3.30.360.10">
    <property type="entry name" value="Dihydrodipicolinate Reductase, domain 2"/>
    <property type="match status" value="1"/>
</dbReference>
<comment type="caution">
    <text evidence="8">The sequence shown here is derived from an EMBL/GenBank/DDBJ whole genome shotgun (WGS) entry which is preliminary data.</text>
</comment>
<dbReference type="InterPro" id="IPR019546">
    <property type="entry name" value="TAT_signal_bac_arc"/>
</dbReference>
<evidence type="ECO:0000259" key="6">
    <source>
        <dbReference type="Pfam" id="PF01408"/>
    </source>
</evidence>
<dbReference type="RefSeq" id="WP_282592487.1">
    <property type="nucleotide sequence ID" value="NZ_JAPAAF010000024.1"/>
</dbReference>
<dbReference type="Gene3D" id="3.40.50.720">
    <property type="entry name" value="NAD(P)-binding Rossmann-like Domain"/>
    <property type="match status" value="1"/>
</dbReference>
<evidence type="ECO:0000259" key="7">
    <source>
        <dbReference type="Pfam" id="PF21252"/>
    </source>
</evidence>
<dbReference type="InterPro" id="IPR036291">
    <property type="entry name" value="NAD(P)-bd_dom_sf"/>
</dbReference>
<evidence type="ECO:0000256" key="3">
    <source>
        <dbReference type="ARBA" id="ARBA00022801"/>
    </source>
</evidence>
<feature type="domain" description="Gfo/Idh/MocA-like oxidoreductase N-terminal" evidence="6">
    <location>
        <begin position="60"/>
        <end position="186"/>
    </location>
</feature>
<proteinExistence type="inferred from homology"/>
<dbReference type="GO" id="GO:0016798">
    <property type="term" value="F:hydrolase activity, acting on glycosyl bonds"/>
    <property type="evidence" value="ECO:0007669"/>
    <property type="project" value="UniProtKB-KW"/>
</dbReference>
<protein>
    <submittedName>
        <fullName evidence="8">Gfo/Idh/MocA family oxidoreductase</fullName>
    </submittedName>
</protein>
<name>A0AA41Y8E1_9BACT</name>
<keyword evidence="3" id="KW-0378">Hydrolase</keyword>
<dbReference type="InterPro" id="IPR050463">
    <property type="entry name" value="Gfo/Idh/MocA_oxidrdct_glycsds"/>
</dbReference>
<dbReference type="InterPro" id="IPR049303">
    <property type="entry name" value="Glyco_hydro_109_C"/>
</dbReference>
<keyword evidence="4" id="KW-0520">NAD</keyword>
<dbReference type="Pfam" id="PF21252">
    <property type="entry name" value="Glyco_hydro_109_C"/>
    <property type="match status" value="1"/>
</dbReference>
<comment type="similarity">
    <text evidence="2">Belongs to the Gfo/Idh/MocA family. Glycosyl hydrolase 109 subfamily.</text>
</comment>
<dbReference type="InterPro" id="IPR006311">
    <property type="entry name" value="TAT_signal"/>
</dbReference>
<keyword evidence="5" id="KW-0326">Glycosidase</keyword>
<dbReference type="GO" id="GO:0000166">
    <property type="term" value="F:nucleotide binding"/>
    <property type="evidence" value="ECO:0007669"/>
    <property type="project" value="InterPro"/>
</dbReference>
<keyword evidence="9" id="KW-1185">Reference proteome</keyword>
<gene>
    <name evidence="8" type="ORF">N2K84_14215</name>
</gene>
<dbReference type="PROSITE" id="PS51318">
    <property type="entry name" value="TAT"/>
    <property type="match status" value="1"/>
</dbReference>
<dbReference type="SUPFAM" id="SSF51735">
    <property type="entry name" value="NAD(P)-binding Rossmann-fold domains"/>
    <property type="match status" value="1"/>
</dbReference>
<sequence>MENNNRRSFLKHLSLGVGMAVTGVPAWSLESDQKSKNRVSRKSTSSFNMCNYAAPKIPVVRVGFIGLGMRGPGAVVRMSHIEGVEIKALCDIRDESVKGSQKHLRGAGLPDATEYFGSEDAWKALCESDDIDLVYICTPWHLHTPMAVYAMNHGKHVAVEVPAAVTLDEAWELVETSEKTRKHCMMLENCCYDFFELLTLNMARQGLFGELVHGEGAYIHNLLDLNFDKNGYYGMWRLKENYRNGNLYPTHGLGPVCQAMNINRGDQMDYLVSMASNDFQMAARANELAAEDSFYSEFAGKKYRGNMNTTVVKTYQGRTIMIQHDVTSTRPYSRIHLLSGTKGMARKWPDPARISFGHSWINDEEFKKLEQEYTPEIVRKVGEMAKKIGGHGGMDFMMDWRLIDCLRNGLPLDQDVYDAALWSVIAPLSEWSVANRSNSIDVPDFTRGNWKHNAPVNLTLAGGGNTEVRRVQTDPQSKTQLEIN</sequence>
<evidence type="ECO:0000256" key="1">
    <source>
        <dbReference type="ARBA" id="ARBA00001911"/>
    </source>
</evidence>
<feature type="domain" description="Glycosyl hydrolase 109 C-terminal" evidence="7">
    <location>
        <begin position="197"/>
        <end position="354"/>
    </location>
</feature>
<dbReference type="EMBL" id="JAPAAF010000024">
    <property type="protein sequence ID" value="MCW0483894.1"/>
    <property type="molecule type" value="Genomic_DNA"/>
</dbReference>
<dbReference type="InterPro" id="IPR000683">
    <property type="entry name" value="Gfo/Idh/MocA-like_OxRdtase_N"/>
</dbReference>
<evidence type="ECO:0000256" key="2">
    <source>
        <dbReference type="ARBA" id="ARBA00009329"/>
    </source>
</evidence>
<reference evidence="8" key="1">
    <citation type="submission" date="2022-10" db="EMBL/GenBank/DDBJ databases">
        <title>Gaoshiqiia sediminis gen. nov., sp. nov., isolated from coastal sediment.</title>
        <authorList>
            <person name="Yu W.X."/>
            <person name="Mu D.S."/>
            <person name="Du J.Z."/>
            <person name="Liang Y.Q."/>
        </authorList>
    </citation>
    <scope>NUCLEOTIDE SEQUENCE</scope>
    <source>
        <strain evidence="8">A06</strain>
    </source>
</reference>
<accession>A0AA41Y8E1</accession>
<evidence type="ECO:0000256" key="5">
    <source>
        <dbReference type="ARBA" id="ARBA00023295"/>
    </source>
</evidence>
<evidence type="ECO:0000313" key="8">
    <source>
        <dbReference type="EMBL" id="MCW0483894.1"/>
    </source>
</evidence>
<dbReference type="AlphaFoldDB" id="A0AA41Y8E1"/>